<dbReference type="NCBIfam" id="NF006269">
    <property type="entry name" value="PRK08418.1"/>
    <property type="match status" value="1"/>
</dbReference>
<dbReference type="Gene3D" id="2.30.40.10">
    <property type="entry name" value="Urease, subunit C, domain 1"/>
    <property type="match status" value="1"/>
</dbReference>
<gene>
    <name evidence="3" type="ORF">MNB_SV-10-58</name>
</gene>
<dbReference type="AlphaFoldDB" id="A0A1W1C2W6"/>
<dbReference type="Gene3D" id="3.20.20.140">
    <property type="entry name" value="Metal-dependent hydrolases"/>
    <property type="match status" value="1"/>
</dbReference>
<protein>
    <submittedName>
        <fullName evidence="3">BOX elements</fullName>
    </submittedName>
</protein>
<dbReference type="SUPFAM" id="SSF51338">
    <property type="entry name" value="Composite domain of metallo-dependent hydrolases"/>
    <property type="match status" value="1"/>
</dbReference>
<keyword evidence="1" id="KW-0378">Hydrolase</keyword>
<reference evidence="3" key="1">
    <citation type="submission" date="2016-10" db="EMBL/GenBank/DDBJ databases">
        <authorList>
            <person name="de Groot N.N."/>
        </authorList>
    </citation>
    <scope>NUCLEOTIDE SEQUENCE</scope>
</reference>
<feature type="domain" description="Amidohydrolase-related" evidence="2">
    <location>
        <begin position="53"/>
        <end position="384"/>
    </location>
</feature>
<dbReference type="Pfam" id="PF01979">
    <property type="entry name" value="Amidohydro_1"/>
    <property type="match status" value="1"/>
</dbReference>
<dbReference type="InterPro" id="IPR011059">
    <property type="entry name" value="Metal-dep_hydrolase_composite"/>
</dbReference>
<dbReference type="InterPro" id="IPR050287">
    <property type="entry name" value="MTA/SAH_deaminase"/>
</dbReference>
<dbReference type="PANTHER" id="PTHR43794">
    <property type="entry name" value="AMINOHYDROLASE SSNA-RELATED"/>
    <property type="match status" value="1"/>
</dbReference>
<dbReference type="InterPro" id="IPR006680">
    <property type="entry name" value="Amidohydro-rel"/>
</dbReference>
<evidence type="ECO:0000256" key="1">
    <source>
        <dbReference type="ARBA" id="ARBA00022801"/>
    </source>
</evidence>
<dbReference type="InterPro" id="IPR032466">
    <property type="entry name" value="Metal_Hydrolase"/>
</dbReference>
<dbReference type="GO" id="GO:0016810">
    <property type="term" value="F:hydrolase activity, acting on carbon-nitrogen (but not peptide) bonds"/>
    <property type="evidence" value="ECO:0007669"/>
    <property type="project" value="InterPro"/>
</dbReference>
<name>A0A1W1C2W6_9ZZZZ</name>
<proteinExistence type="predicted"/>
<evidence type="ECO:0000313" key="3">
    <source>
        <dbReference type="EMBL" id="SFV60084.1"/>
    </source>
</evidence>
<dbReference type="PANTHER" id="PTHR43794:SF11">
    <property type="entry name" value="AMIDOHYDROLASE-RELATED DOMAIN-CONTAINING PROTEIN"/>
    <property type="match status" value="1"/>
</dbReference>
<organism evidence="3">
    <name type="scientific">hydrothermal vent metagenome</name>
    <dbReference type="NCBI Taxonomy" id="652676"/>
    <lineage>
        <taxon>unclassified sequences</taxon>
        <taxon>metagenomes</taxon>
        <taxon>ecological metagenomes</taxon>
    </lineage>
</organism>
<accession>A0A1W1C2W6</accession>
<dbReference type="EMBL" id="FPHL01000021">
    <property type="protein sequence ID" value="SFV60084.1"/>
    <property type="molecule type" value="Genomic_DNA"/>
</dbReference>
<dbReference type="SUPFAM" id="SSF51556">
    <property type="entry name" value="Metallo-dependent hydrolases"/>
    <property type="match status" value="1"/>
</dbReference>
<sequence>MKIIIADYIYIDGKFAENLAIAFRTHIESVDLPEKLLKKYPEAKLIRAKPYTVLFPGFINTHVHLEFSANKTSLKYGTFMPWLDSVIEHRDDLMKDCSNEIMQNECQEMLRSGITAFGAISSFGTELQVCEESPQRVVFFNELIGSNAQYADMLYGDFLERIKASQSCDTDSLITPAVAIHSPYSVHPVILQKAVSFAKQNKMPLTTHFLESQAEREWLEKAEGDFKAFFEKFFNTSTPVTTIREFMHAFDTYPTHFVHCVQANDEELAYLAQKGHTVAHCPRSNRYLGCGRLAIEKLRALELPYSVATDGLSSNDSLNIFDEFRAALMLHHQAPVQELSLRLIKAATEDAAKALGLNSGSLEAGKNADFALVTLPELPKRPEEIALWSILYTRQADAVYIEGEQYV</sequence>
<evidence type="ECO:0000259" key="2">
    <source>
        <dbReference type="Pfam" id="PF01979"/>
    </source>
</evidence>